<feature type="transmembrane region" description="Helical" evidence="1">
    <location>
        <begin position="178"/>
        <end position="197"/>
    </location>
</feature>
<evidence type="ECO:0000256" key="1">
    <source>
        <dbReference type="SAM" id="Phobius"/>
    </source>
</evidence>
<protein>
    <submittedName>
        <fullName evidence="2">Uncharacterized protein</fullName>
    </submittedName>
</protein>
<name>A0A0F9EI92_9ZZZZ</name>
<organism evidence="2">
    <name type="scientific">marine sediment metagenome</name>
    <dbReference type="NCBI Taxonomy" id="412755"/>
    <lineage>
        <taxon>unclassified sequences</taxon>
        <taxon>metagenomes</taxon>
        <taxon>ecological metagenomes</taxon>
    </lineage>
</organism>
<sequence>AVMNKQILSNKTPKVTSLTDEKKQIVKQLLDDSSVIKGGERELSNQTMHSIERFGLKEIFSTLAAMGIVLKPEEFQQLVLVKLGHHELATKLASHRLVFDEFNPGTLPSWAKGFGKFSPGAMNEKIALAIRPYMEDRSVYPEILAARLGRFEKQAESFAYERNAPWFPMTKEQMRDSFGLPGVVPASLALASAYIAYKNVLPSLLGQGSMAQALRKSWFVPILIGAGVGASVGISTMLGQRSAGGSAKLGSVDAIHGAQYHTQKTAGPNTSLMRLGVPAAIYGYAGIRRKQAERGRRLGAIDRAIVLNPGWASLIGFGLTPNILRSIKSLSKHAGIGGDLGLYALGSPGRFMPGILAAGVLDSLIFRGIARLASKGKRKHG</sequence>
<feature type="transmembrane region" description="Helical" evidence="1">
    <location>
        <begin position="304"/>
        <end position="324"/>
    </location>
</feature>
<keyword evidence="1" id="KW-1133">Transmembrane helix</keyword>
<feature type="transmembrane region" description="Helical" evidence="1">
    <location>
        <begin position="351"/>
        <end position="370"/>
    </location>
</feature>
<dbReference type="AlphaFoldDB" id="A0A0F9EI92"/>
<feature type="non-terminal residue" evidence="2">
    <location>
        <position position="1"/>
    </location>
</feature>
<keyword evidence="1" id="KW-0812">Transmembrane</keyword>
<keyword evidence="1" id="KW-0472">Membrane</keyword>
<comment type="caution">
    <text evidence="2">The sequence shown here is derived from an EMBL/GenBank/DDBJ whole genome shotgun (WGS) entry which is preliminary data.</text>
</comment>
<feature type="transmembrane region" description="Helical" evidence="1">
    <location>
        <begin position="217"/>
        <end position="238"/>
    </location>
</feature>
<dbReference type="EMBL" id="LAZR01034690">
    <property type="protein sequence ID" value="KKL44625.1"/>
    <property type="molecule type" value="Genomic_DNA"/>
</dbReference>
<reference evidence="2" key="1">
    <citation type="journal article" date="2015" name="Nature">
        <title>Complex archaea that bridge the gap between prokaryotes and eukaryotes.</title>
        <authorList>
            <person name="Spang A."/>
            <person name="Saw J.H."/>
            <person name="Jorgensen S.L."/>
            <person name="Zaremba-Niedzwiedzka K."/>
            <person name="Martijn J."/>
            <person name="Lind A.E."/>
            <person name="van Eijk R."/>
            <person name="Schleper C."/>
            <person name="Guy L."/>
            <person name="Ettema T.J."/>
        </authorList>
    </citation>
    <scope>NUCLEOTIDE SEQUENCE</scope>
</reference>
<evidence type="ECO:0000313" key="2">
    <source>
        <dbReference type="EMBL" id="KKL44625.1"/>
    </source>
</evidence>
<proteinExistence type="predicted"/>
<gene>
    <name evidence="2" type="ORF">LCGC14_2363820</name>
</gene>
<accession>A0A0F9EI92</accession>